<dbReference type="InParanoid" id="A0A317XZU7"/>
<gene>
    <name evidence="3" type="ORF">BCV70DRAFT_153809</name>
</gene>
<dbReference type="Pfam" id="PF08241">
    <property type="entry name" value="Methyltransf_11"/>
    <property type="match status" value="1"/>
</dbReference>
<proteinExistence type="predicted"/>
<dbReference type="EMBL" id="KZ819188">
    <property type="protein sequence ID" value="PWZ03470.1"/>
    <property type="molecule type" value="Genomic_DNA"/>
</dbReference>
<keyword evidence="4" id="KW-1185">Reference proteome</keyword>
<keyword evidence="3" id="KW-0489">Methyltransferase</keyword>
<dbReference type="CDD" id="cd02440">
    <property type="entry name" value="AdoMet_MTases"/>
    <property type="match status" value="1"/>
</dbReference>
<dbReference type="PANTHER" id="PTHR43861:SF3">
    <property type="entry name" value="PUTATIVE (AFU_ORTHOLOGUE AFUA_2G14390)-RELATED"/>
    <property type="match status" value="1"/>
</dbReference>
<sequence>MAAATPNYSSGNDRFDAEAAQWDTQPEVVKSSAQCLDTLLTKAEQHGIQLASSDVLEIGCGTGLLTVPLSSHVASITALDTAQGMITMLDAKLSQNRISNVRAAVQLLENPQDPVLQGKQFDLAVSHLVFHHVPIMKHLVNVMFGTLKPGGHIWISDFEDTGPQALLFHPKAKHAGVERHGLLRQEMHNILTQVGFKDVHVFESFRMDKQVETGETMAFPFLAITGVRP</sequence>
<dbReference type="PANTHER" id="PTHR43861">
    <property type="entry name" value="TRANS-ACONITATE 2-METHYLTRANSFERASE-RELATED"/>
    <property type="match status" value="1"/>
</dbReference>
<keyword evidence="1 3" id="KW-0808">Transferase</keyword>
<dbReference type="SUPFAM" id="SSF53335">
    <property type="entry name" value="S-adenosyl-L-methionine-dependent methyltransferases"/>
    <property type="match status" value="1"/>
</dbReference>
<dbReference type="OrthoDB" id="3647at2759"/>
<dbReference type="STRING" id="1882483.A0A317XZU7"/>
<dbReference type="GO" id="GO:0008757">
    <property type="term" value="F:S-adenosylmethionine-dependent methyltransferase activity"/>
    <property type="evidence" value="ECO:0007669"/>
    <property type="project" value="InterPro"/>
</dbReference>
<organism evidence="3 4">
    <name type="scientific">Testicularia cyperi</name>
    <dbReference type="NCBI Taxonomy" id="1882483"/>
    <lineage>
        <taxon>Eukaryota</taxon>
        <taxon>Fungi</taxon>
        <taxon>Dikarya</taxon>
        <taxon>Basidiomycota</taxon>
        <taxon>Ustilaginomycotina</taxon>
        <taxon>Ustilaginomycetes</taxon>
        <taxon>Ustilaginales</taxon>
        <taxon>Anthracoideaceae</taxon>
        <taxon>Testicularia</taxon>
    </lineage>
</organism>
<evidence type="ECO:0000313" key="3">
    <source>
        <dbReference type="EMBL" id="PWZ03470.1"/>
    </source>
</evidence>
<dbReference type="AlphaFoldDB" id="A0A317XZU7"/>
<dbReference type="Proteomes" id="UP000246740">
    <property type="component" value="Unassembled WGS sequence"/>
</dbReference>
<dbReference type="GO" id="GO:0032259">
    <property type="term" value="P:methylation"/>
    <property type="evidence" value="ECO:0007669"/>
    <property type="project" value="UniProtKB-KW"/>
</dbReference>
<evidence type="ECO:0000259" key="2">
    <source>
        <dbReference type="Pfam" id="PF08241"/>
    </source>
</evidence>
<evidence type="ECO:0000313" key="4">
    <source>
        <dbReference type="Proteomes" id="UP000246740"/>
    </source>
</evidence>
<accession>A0A317XZU7</accession>
<dbReference type="Gene3D" id="3.40.50.150">
    <property type="entry name" value="Vaccinia Virus protein VP39"/>
    <property type="match status" value="1"/>
</dbReference>
<name>A0A317XZU7_9BASI</name>
<dbReference type="InterPro" id="IPR029063">
    <property type="entry name" value="SAM-dependent_MTases_sf"/>
</dbReference>
<protein>
    <submittedName>
        <fullName evidence="3">S-adenosyl-L-methionine-dependent methyltransferase</fullName>
    </submittedName>
</protein>
<reference evidence="3 4" key="1">
    <citation type="journal article" date="2018" name="Mol. Biol. Evol.">
        <title>Broad Genomic Sampling Reveals a Smut Pathogenic Ancestry of the Fungal Clade Ustilaginomycotina.</title>
        <authorList>
            <person name="Kijpornyongpan T."/>
            <person name="Mondo S.J."/>
            <person name="Barry K."/>
            <person name="Sandor L."/>
            <person name="Lee J."/>
            <person name="Lipzen A."/>
            <person name="Pangilinan J."/>
            <person name="LaButti K."/>
            <person name="Hainaut M."/>
            <person name="Henrissat B."/>
            <person name="Grigoriev I.V."/>
            <person name="Spatafora J.W."/>
            <person name="Aime M.C."/>
        </authorList>
    </citation>
    <scope>NUCLEOTIDE SEQUENCE [LARGE SCALE GENOMIC DNA]</scope>
    <source>
        <strain evidence="3 4">MCA 3645</strain>
    </source>
</reference>
<feature type="domain" description="Methyltransferase type 11" evidence="2">
    <location>
        <begin position="56"/>
        <end position="155"/>
    </location>
</feature>
<dbReference type="InterPro" id="IPR013216">
    <property type="entry name" value="Methyltransf_11"/>
</dbReference>
<evidence type="ECO:0000256" key="1">
    <source>
        <dbReference type="ARBA" id="ARBA00022679"/>
    </source>
</evidence>